<evidence type="ECO:0000256" key="23">
    <source>
        <dbReference type="ARBA" id="ARBA00036805"/>
    </source>
</evidence>
<evidence type="ECO:0000256" key="12">
    <source>
        <dbReference type="ARBA" id="ARBA00022679"/>
    </source>
</evidence>
<evidence type="ECO:0000256" key="3">
    <source>
        <dbReference type="ARBA" id="ARBA00004556"/>
    </source>
</evidence>
<dbReference type="Proteomes" id="UP000288216">
    <property type="component" value="Unassembled WGS sequence"/>
</dbReference>
<dbReference type="STRING" id="75743.A0A401NW72"/>
<evidence type="ECO:0000256" key="19">
    <source>
        <dbReference type="ARBA" id="ARBA00023160"/>
    </source>
</evidence>
<proteinExistence type="inferred from homology"/>
<evidence type="ECO:0000256" key="25">
    <source>
        <dbReference type="ARBA" id="ARBA00039926"/>
    </source>
</evidence>
<feature type="transmembrane region" description="Helical" evidence="30">
    <location>
        <begin position="75"/>
        <end position="93"/>
    </location>
</feature>
<evidence type="ECO:0000256" key="2">
    <source>
        <dbReference type="ARBA" id="ARBA00004141"/>
    </source>
</evidence>
<evidence type="ECO:0000256" key="17">
    <source>
        <dbReference type="ARBA" id="ARBA00023098"/>
    </source>
</evidence>
<comment type="subcellular location">
    <subcellularLocation>
        <location evidence="3">Cytoplasm</location>
        <location evidence="3">Perinuclear region</location>
    </subcellularLocation>
    <subcellularLocation>
        <location evidence="2">Membrane</location>
        <topology evidence="2">Multi-pass membrane protein</topology>
    </subcellularLocation>
</comment>
<dbReference type="GO" id="GO:0048471">
    <property type="term" value="C:perinuclear region of cytoplasm"/>
    <property type="evidence" value="ECO:0007669"/>
    <property type="project" value="UniProtKB-SubCell"/>
</dbReference>
<name>A0A401NW72_SCYTO</name>
<evidence type="ECO:0000256" key="11">
    <source>
        <dbReference type="ARBA" id="ARBA00022585"/>
    </source>
</evidence>
<evidence type="ECO:0000256" key="6">
    <source>
        <dbReference type="ARBA" id="ARBA00012203"/>
    </source>
</evidence>
<reference evidence="31 32" key="1">
    <citation type="journal article" date="2018" name="Nat. Ecol. Evol.">
        <title>Shark genomes provide insights into elasmobranch evolution and the origin of vertebrates.</title>
        <authorList>
            <person name="Hara Y"/>
            <person name="Yamaguchi K"/>
            <person name="Onimaru K"/>
            <person name="Kadota M"/>
            <person name="Koyanagi M"/>
            <person name="Keeley SD"/>
            <person name="Tatsumi K"/>
            <person name="Tanaka K"/>
            <person name="Motone F"/>
            <person name="Kageyama Y"/>
            <person name="Nozu R"/>
            <person name="Adachi N"/>
            <person name="Nishimura O"/>
            <person name="Nakagawa R"/>
            <person name="Tanegashima C"/>
            <person name="Kiyatake I"/>
            <person name="Matsumoto R"/>
            <person name="Murakumo K"/>
            <person name="Nishida K"/>
            <person name="Terakita A"/>
            <person name="Kuratani S"/>
            <person name="Sato K"/>
            <person name="Hyodo S Kuraku.S."/>
        </authorList>
    </citation>
    <scope>NUCLEOTIDE SEQUENCE [LARGE SCALE GENOMIC DNA]</scope>
</reference>
<organism evidence="31 32">
    <name type="scientific">Scyliorhinus torazame</name>
    <name type="common">Cloudy catshark</name>
    <name type="synonym">Catulus torazame</name>
    <dbReference type="NCBI Taxonomy" id="75743"/>
    <lineage>
        <taxon>Eukaryota</taxon>
        <taxon>Metazoa</taxon>
        <taxon>Chordata</taxon>
        <taxon>Craniata</taxon>
        <taxon>Vertebrata</taxon>
        <taxon>Chondrichthyes</taxon>
        <taxon>Elasmobranchii</taxon>
        <taxon>Galeomorphii</taxon>
        <taxon>Galeoidea</taxon>
        <taxon>Carcharhiniformes</taxon>
        <taxon>Scyliorhinidae</taxon>
        <taxon>Scyliorhinus</taxon>
    </lineage>
</organism>
<dbReference type="InterPro" id="IPR001129">
    <property type="entry name" value="Membr-assoc_MAPEG"/>
</dbReference>
<keyword evidence="17" id="KW-0443">Lipid metabolism</keyword>
<gene>
    <name evidence="31" type="ORF">scyTo_0009922</name>
</gene>
<comment type="cofactor">
    <cofactor evidence="1">
        <name>glutathione</name>
        <dbReference type="ChEBI" id="CHEBI:57925"/>
    </cofactor>
</comment>
<evidence type="ECO:0000256" key="21">
    <source>
        <dbReference type="ARBA" id="ARBA00023931"/>
    </source>
</evidence>
<feature type="non-terminal residue" evidence="31">
    <location>
        <position position="1"/>
    </location>
</feature>
<comment type="caution">
    <text evidence="31">The sequence shown here is derived from an EMBL/GenBank/DDBJ whole genome shotgun (WGS) entry which is preliminary data.</text>
</comment>
<evidence type="ECO:0000256" key="9">
    <source>
        <dbReference type="ARBA" id="ARBA00022501"/>
    </source>
</evidence>
<keyword evidence="15 30" id="KW-1133">Transmembrane helix</keyword>
<evidence type="ECO:0000256" key="27">
    <source>
        <dbReference type="ARBA" id="ARBA00042011"/>
    </source>
</evidence>
<keyword evidence="32" id="KW-1185">Reference proteome</keyword>
<dbReference type="FunFam" id="1.20.120.550:FF:000002">
    <property type="entry name" value="Microsomal glutathione S-transferase 1"/>
    <property type="match status" value="1"/>
</dbReference>
<evidence type="ECO:0000256" key="18">
    <source>
        <dbReference type="ARBA" id="ARBA00023136"/>
    </source>
</evidence>
<feature type="transmembrane region" description="Helical" evidence="30">
    <location>
        <begin position="124"/>
        <end position="146"/>
    </location>
</feature>
<evidence type="ECO:0000256" key="15">
    <source>
        <dbReference type="ARBA" id="ARBA00022989"/>
    </source>
</evidence>
<dbReference type="GO" id="GO:0016491">
    <property type="term" value="F:oxidoreductase activity"/>
    <property type="evidence" value="ECO:0007669"/>
    <property type="project" value="UniProtKB-KW"/>
</dbReference>
<keyword evidence="20" id="KW-0413">Isomerase</keyword>
<keyword evidence="16" id="KW-0560">Oxidoreductase</keyword>
<evidence type="ECO:0000256" key="7">
    <source>
        <dbReference type="ARBA" id="ARBA00012452"/>
    </source>
</evidence>
<dbReference type="SUPFAM" id="SSF161084">
    <property type="entry name" value="MAPEG domain-like"/>
    <property type="match status" value="1"/>
</dbReference>
<evidence type="ECO:0000256" key="29">
    <source>
        <dbReference type="ARBA" id="ARBA00054772"/>
    </source>
</evidence>
<dbReference type="InterPro" id="IPR040162">
    <property type="entry name" value="MGST1-like"/>
</dbReference>
<dbReference type="GO" id="GO:0004364">
    <property type="term" value="F:glutathione transferase activity"/>
    <property type="evidence" value="ECO:0007669"/>
    <property type="project" value="UniProtKB-EC"/>
</dbReference>
<keyword evidence="8" id="KW-0963">Cytoplasm</keyword>
<evidence type="ECO:0000313" key="32">
    <source>
        <dbReference type="Proteomes" id="UP000288216"/>
    </source>
</evidence>
<keyword evidence="11" id="KW-0643">Prostaglandin biosynthesis</keyword>
<keyword evidence="9" id="KW-0644">Prostaglandin metabolism</keyword>
<dbReference type="GO" id="GO:0050220">
    <property type="term" value="F:prostaglandin-E synthase activity"/>
    <property type="evidence" value="ECO:0007669"/>
    <property type="project" value="UniProtKB-EC"/>
</dbReference>
<evidence type="ECO:0000313" key="31">
    <source>
        <dbReference type="EMBL" id="GCB65109.1"/>
    </source>
</evidence>
<evidence type="ECO:0000256" key="1">
    <source>
        <dbReference type="ARBA" id="ARBA00001955"/>
    </source>
</evidence>
<dbReference type="AlphaFoldDB" id="A0A401NW72"/>
<dbReference type="InterPro" id="IPR023352">
    <property type="entry name" value="MAPEG-like_dom_sf"/>
</dbReference>
<evidence type="ECO:0000256" key="24">
    <source>
        <dbReference type="ARBA" id="ARBA00036848"/>
    </source>
</evidence>
<evidence type="ECO:0000256" key="13">
    <source>
        <dbReference type="ARBA" id="ARBA00022692"/>
    </source>
</evidence>
<keyword evidence="12" id="KW-0808">Transferase</keyword>
<dbReference type="EC" id="5.3.99.3" evidence="6"/>
<evidence type="ECO:0000256" key="22">
    <source>
        <dbReference type="ARBA" id="ARBA00036040"/>
    </source>
</evidence>
<dbReference type="PANTHER" id="PTHR10689">
    <property type="entry name" value="MICROSOMAL GLUTATHIONE S-TRANSFERASE 1"/>
    <property type="match status" value="1"/>
</dbReference>
<keyword evidence="18 30" id="KW-0472">Membrane</keyword>
<sequence>KRNMDNPVFACYTFYSTLLILKLYTLAVITGQLRLHKKAFINPEDALRHGGLEYYRTDPDVERSRRAHRNARENIFPFLFLGAVYSLMGPNLFIAHIHFLIFFVARVVHSIAYMFSLKAPTRSLAYIIAQVPCVSIALQILVNVGIAW</sequence>
<dbReference type="GO" id="GO:0001516">
    <property type="term" value="P:prostaglandin biosynthetic process"/>
    <property type="evidence" value="ECO:0007669"/>
    <property type="project" value="UniProtKB-KW"/>
</dbReference>
<comment type="catalytic activity">
    <reaction evidence="24">
        <text>(5S)-hydroperoxy-(6E,8Z,11Z,14Z)-eicosatetraenoate + 2 glutathione = (5S)-hydroxy-(6E,8Z,11Z,14Z)-eicosatetraenoate + glutathione disulfide + H2O</text>
        <dbReference type="Rhea" id="RHEA:48620"/>
        <dbReference type="ChEBI" id="CHEBI:15377"/>
        <dbReference type="ChEBI" id="CHEBI:57450"/>
        <dbReference type="ChEBI" id="CHEBI:57925"/>
        <dbReference type="ChEBI" id="CHEBI:58297"/>
        <dbReference type="ChEBI" id="CHEBI:90632"/>
    </reaction>
</comment>
<dbReference type="GO" id="GO:0016020">
    <property type="term" value="C:membrane"/>
    <property type="evidence" value="ECO:0007669"/>
    <property type="project" value="UniProtKB-SubCell"/>
</dbReference>
<comment type="catalytic activity">
    <reaction evidence="21">
        <text>prostaglandin H2 = prostaglandin E2</text>
        <dbReference type="Rhea" id="RHEA:12893"/>
        <dbReference type="ChEBI" id="CHEBI:57405"/>
        <dbReference type="ChEBI" id="CHEBI:606564"/>
        <dbReference type="EC" id="5.3.99.3"/>
    </reaction>
    <physiologicalReaction direction="left-to-right" evidence="21">
        <dbReference type="Rhea" id="RHEA:12894"/>
    </physiologicalReaction>
</comment>
<dbReference type="Pfam" id="PF01124">
    <property type="entry name" value="MAPEG"/>
    <property type="match status" value="1"/>
</dbReference>
<evidence type="ECO:0000256" key="8">
    <source>
        <dbReference type="ARBA" id="ARBA00022490"/>
    </source>
</evidence>
<dbReference type="PANTHER" id="PTHR10689:SF9">
    <property type="entry name" value="PROSTAGLANDIN E SYNTHASE"/>
    <property type="match status" value="1"/>
</dbReference>
<evidence type="ECO:0000256" key="10">
    <source>
        <dbReference type="ARBA" id="ARBA00022516"/>
    </source>
</evidence>
<comment type="catalytic activity">
    <reaction evidence="22">
        <text>prostaglandin G2 = (15S)-15-hydroperoxy-prostaglandin E2</text>
        <dbReference type="Rhea" id="RHEA:64364"/>
        <dbReference type="ChEBI" id="CHEBI:82629"/>
        <dbReference type="ChEBI" id="CHEBI:152564"/>
    </reaction>
    <physiologicalReaction direction="left-to-right" evidence="22">
        <dbReference type="Rhea" id="RHEA:64365"/>
    </physiologicalReaction>
</comment>
<evidence type="ECO:0000256" key="4">
    <source>
        <dbReference type="ARBA" id="ARBA00004702"/>
    </source>
</evidence>
<comment type="pathway">
    <text evidence="4">Lipid metabolism; prostaglandin biosynthesis.</text>
</comment>
<keyword evidence="10" id="KW-0444">Lipid biosynthesis</keyword>
<dbReference type="OMA" id="APRMENE"/>
<dbReference type="EC" id="2.5.1.18" evidence="7"/>
<evidence type="ECO:0000256" key="16">
    <source>
        <dbReference type="ARBA" id="ARBA00023002"/>
    </source>
</evidence>
<dbReference type="OrthoDB" id="193139at2759"/>
<dbReference type="EMBL" id="BFAA01004168">
    <property type="protein sequence ID" value="GCB65109.1"/>
    <property type="molecule type" value="Genomic_DNA"/>
</dbReference>
<evidence type="ECO:0000256" key="28">
    <source>
        <dbReference type="ARBA" id="ARBA00042173"/>
    </source>
</evidence>
<evidence type="ECO:0000256" key="5">
    <source>
        <dbReference type="ARBA" id="ARBA00010459"/>
    </source>
</evidence>
<keyword evidence="19" id="KW-0275">Fatty acid biosynthesis</keyword>
<evidence type="ECO:0000256" key="26">
    <source>
        <dbReference type="ARBA" id="ARBA00041613"/>
    </source>
</evidence>
<comment type="similarity">
    <text evidence="5">Belongs to the MAPEG family.</text>
</comment>
<dbReference type="Gene3D" id="1.20.120.550">
    <property type="entry name" value="Membrane associated eicosanoid/glutathione metabolism-like domain"/>
    <property type="match status" value="1"/>
</dbReference>
<keyword evidence="13 30" id="KW-0812">Transmembrane</keyword>
<keyword evidence="14" id="KW-0276">Fatty acid metabolism</keyword>
<protein>
    <recommendedName>
        <fullName evidence="25">Prostaglandin E synthase</fullName>
        <ecNumber evidence="7">2.5.1.18</ecNumber>
        <ecNumber evidence="6">5.3.99.3</ecNumber>
    </recommendedName>
    <alternativeName>
        <fullName evidence="28">Glutathione peroxidase PTGES</fullName>
    </alternativeName>
    <alternativeName>
        <fullName evidence="27">Glutathione transferase PTGES</fullName>
    </alternativeName>
    <alternativeName>
        <fullName evidence="26">Microsomal prostaglandin E synthase 1</fullName>
    </alternativeName>
</protein>
<accession>A0A401NW72</accession>
<comment type="catalytic activity">
    <reaction evidence="23">
        <text>2-glyceryl-prostaglandin H2 = 2-glyceryl-prostaglandin E2</text>
        <dbReference type="Rhea" id="RHEA:53324"/>
        <dbReference type="ChEBI" id="CHEBI:85166"/>
        <dbReference type="ChEBI" id="CHEBI:137172"/>
    </reaction>
    <physiologicalReaction direction="left-to-right" evidence="23">
        <dbReference type="Rhea" id="RHEA:53325"/>
    </physiologicalReaction>
</comment>
<comment type="function">
    <text evidence="29">Terminal enzyme of the cyclooxygenase (COX)-2-mediated prostaglandin E2 (PGE2) biosynthetic pathway. Catalyzes the glutathione-dependent oxidoreduction of prostaglandin endoperoxide H2 (PGH2) to prostaglandin E2 (PGE2) in response to inflammatory stimuli. Plays a key role in inflammation response, fever and pain. Also catalyzes the oxidoreduction of endocannabinoids into prostaglandin glycerol esters and PGG2 into 15-hydroperoxy-PGE2. In addition, displays low glutathione transferase and glutathione-dependent peroxidase activities, toward 1-chloro-2,4-dinitrobenzene and 5-hydroperoxyicosatetraenoic acid (5-HPETE), respectively.</text>
</comment>
<evidence type="ECO:0000256" key="20">
    <source>
        <dbReference type="ARBA" id="ARBA00023235"/>
    </source>
</evidence>
<evidence type="ECO:0000256" key="14">
    <source>
        <dbReference type="ARBA" id="ARBA00022832"/>
    </source>
</evidence>
<evidence type="ECO:0000256" key="30">
    <source>
        <dbReference type="SAM" id="Phobius"/>
    </source>
</evidence>
<feature type="transmembrane region" description="Helical" evidence="30">
    <location>
        <begin position="12"/>
        <end position="31"/>
    </location>
</feature>